<keyword evidence="2" id="KW-1185">Reference proteome</keyword>
<sequence length="60" mass="6629">MSKEQAAAALAASEALLAQGLAAYCRAVIQTRDYDLIERLKKRFKDPATVTKMEDLLNES</sequence>
<dbReference type="RefSeq" id="WP_152100905.1">
    <property type="nucleotide sequence ID" value="NZ_AP021861.1"/>
</dbReference>
<evidence type="ECO:0000313" key="2">
    <source>
        <dbReference type="Proteomes" id="UP000326837"/>
    </source>
</evidence>
<accession>A0A5K7XF96</accession>
<dbReference type="KEGG" id="lpav:PLANPX_5156"/>
<evidence type="ECO:0000313" key="1">
    <source>
        <dbReference type="EMBL" id="BBO35544.1"/>
    </source>
</evidence>
<dbReference type="Proteomes" id="UP000326837">
    <property type="component" value="Chromosome"/>
</dbReference>
<dbReference type="AlphaFoldDB" id="A0A5K7XF96"/>
<dbReference type="EMBL" id="AP021861">
    <property type="protein sequence ID" value="BBO35544.1"/>
    <property type="molecule type" value="Genomic_DNA"/>
</dbReference>
<gene>
    <name evidence="1" type="ORF">PLANPX_5156</name>
</gene>
<proteinExistence type="predicted"/>
<reference evidence="2" key="1">
    <citation type="submission" date="2019-10" db="EMBL/GenBank/DDBJ databases">
        <title>Lacipirellula parvula gen. nov., sp. nov., representing a lineage of planctomycetes widespread in freshwater anoxic habitats, and description of the family Lacipirellulaceae.</title>
        <authorList>
            <person name="Dedysh S.N."/>
            <person name="Kulichevskaya I.S."/>
            <person name="Beletsky A.V."/>
            <person name="Rakitin A.L."/>
            <person name="Mardanov A.V."/>
            <person name="Ivanova A.A."/>
            <person name="Saltykova V.X."/>
            <person name="Rijpstra W.I.C."/>
            <person name="Sinninghe Damste J.S."/>
            <person name="Ravin N.V."/>
        </authorList>
    </citation>
    <scope>NUCLEOTIDE SEQUENCE [LARGE SCALE GENOMIC DNA]</scope>
    <source>
        <strain evidence="2">PX69</strain>
    </source>
</reference>
<protein>
    <submittedName>
        <fullName evidence="1">Uncharacterized protein</fullName>
    </submittedName>
</protein>
<organism evidence="1 2">
    <name type="scientific">Lacipirellula parvula</name>
    <dbReference type="NCBI Taxonomy" id="2650471"/>
    <lineage>
        <taxon>Bacteria</taxon>
        <taxon>Pseudomonadati</taxon>
        <taxon>Planctomycetota</taxon>
        <taxon>Planctomycetia</taxon>
        <taxon>Pirellulales</taxon>
        <taxon>Lacipirellulaceae</taxon>
        <taxon>Lacipirellula</taxon>
    </lineage>
</organism>
<name>A0A5K7XF96_9BACT</name>